<evidence type="ECO:0000313" key="2">
    <source>
        <dbReference type="EMBL" id="UOE33174.1"/>
    </source>
</evidence>
<dbReference type="RefSeq" id="WP_243512839.1">
    <property type="nucleotide sequence ID" value="NZ_CP094534.1"/>
</dbReference>
<dbReference type="Proteomes" id="UP000831390">
    <property type="component" value="Chromosome"/>
</dbReference>
<reference evidence="2 3" key="1">
    <citation type="submission" date="2022-03" db="EMBL/GenBank/DDBJ databases">
        <title>Hymenobactersp. isolated from the air.</title>
        <authorList>
            <person name="Won M."/>
            <person name="Kwon S.-W."/>
        </authorList>
    </citation>
    <scope>NUCLEOTIDE SEQUENCE [LARGE SCALE GENOMIC DNA]</scope>
    <source>
        <strain evidence="2 3">KACC 22596</strain>
    </source>
</reference>
<feature type="signal peptide" evidence="1">
    <location>
        <begin position="1"/>
        <end position="19"/>
    </location>
</feature>
<protein>
    <submittedName>
        <fullName evidence="2">Uncharacterized protein</fullName>
    </submittedName>
</protein>
<keyword evidence="3" id="KW-1185">Reference proteome</keyword>
<name>A0ABY4B2U0_9BACT</name>
<dbReference type="EMBL" id="CP094534">
    <property type="protein sequence ID" value="UOE33174.1"/>
    <property type="molecule type" value="Genomic_DNA"/>
</dbReference>
<gene>
    <name evidence="2" type="ORF">MTP16_18860</name>
</gene>
<sequence>MLLRCLLFYLCLIPCLTQAQEVSTPRSVRDSAYAVHNLFRDRRHRALEGGSMGLAGLVGAGMAAANKQPGMAGGLVLITGFFTALDLRQMSRYSESRETLVTTRYEQGWPLPPDVRGRLKAKYFHALK</sequence>
<accession>A0ABY4B2U0</accession>
<keyword evidence="1" id="KW-0732">Signal</keyword>
<evidence type="ECO:0000256" key="1">
    <source>
        <dbReference type="SAM" id="SignalP"/>
    </source>
</evidence>
<proteinExistence type="predicted"/>
<evidence type="ECO:0000313" key="3">
    <source>
        <dbReference type="Proteomes" id="UP000831390"/>
    </source>
</evidence>
<feature type="chain" id="PRO_5045425152" evidence="1">
    <location>
        <begin position="20"/>
        <end position="128"/>
    </location>
</feature>
<organism evidence="2 3">
    <name type="scientific">Hymenobacter monticola</name>
    <dbReference type="NCBI Taxonomy" id="1705399"/>
    <lineage>
        <taxon>Bacteria</taxon>
        <taxon>Pseudomonadati</taxon>
        <taxon>Bacteroidota</taxon>
        <taxon>Cytophagia</taxon>
        <taxon>Cytophagales</taxon>
        <taxon>Hymenobacteraceae</taxon>
        <taxon>Hymenobacter</taxon>
    </lineage>
</organism>